<dbReference type="Gene3D" id="2.30.38.10">
    <property type="entry name" value="Luciferase, Domain 3"/>
    <property type="match status" value="1"/>
</dbReference>
<sequence>MRPIGRPVRVWVPPRRGGHDRCVELIDLCAEVLGQNLTAAATRRNSFTALGGTSLRALELAALLERRHGRRVAVAALLGPEPLATVLADGTPVIADAETPPAAGPADAVPVSAAEAAGPAGDGPAALPAASRVQRAMLVGEQLHGGTPFHLLFSLDLRGPLDPARLRAVLAALTRRHEVLRTVFVPAGGDGLRRRVLPAWTPILLDQPLPPATGDPVATAQATLSAAASGLLDPFRRPPVVFAAAAAGPDRTVVSVLVHHALVDGWGVGLLLRELVAGLGGTDPTASAPSMDVVVAAERAAGTAERADRRAAELESAPATVELPSDAPRRPGRAGTRLVFGLSPVAVAACERLARHTGSTRNAVLLSAWALVVARRAAMPELVLGVAAAGRTAATLDLVGPCLAMLPVHCRIDDAGTSAGHVTQTAAALRTAMAAADVPIEDIVARLGLGGDDARHPLVQVAFAAHDELVPDRLTAPNLTATVHEGHCGGTVYDAVLYVQRWGDAPRLALEYATGALGPDEAAELAVALEHTLAELADPTRPLAAVRTMTPAQRDRLARLSAGPDAGPDAGPAGGLWQLFEATAGRTPDGVAVRDGDGRPLTYAELRRAAEAQSAALAMAGVRAGDCVGLAVRRSAREIVAVLGILRLGAAYTSIEPDVPAATAATMLDAVHATVVLGDDHLPIVDPWAVPAGSVPPAQPADPERVAYVAFTSGSTGVPKGTLVPHRGVTRLIAEPGFLLPGAADRFVRLAPLAFDASTLEIFVPLLTGGTVEVFGDAYPAPEALATFLAERAATGLWLTAGLFRLVADYRPDAFAGLVQLLTGGDVVPPAQVGRVLAGCPGLRVTNGYGPTENTTFTTTHTVGDPAEVGDPLPIGRPVAGTGVAVLDHDGHPVPPGGIGELYAAGTGVALGYAGLPAETAAAFAAGVYRTGDLVRWDGDGRLQFLGRRDGQVKIRGFRIELEAVARTLREHPEVRDAAVVASAGDLLAGLAGQDRPGLAADVRAFAAERLPGYAVPALWTVVGDLPVTRNGKVDAARLRALARPPRDAAPAAEPGDDVTAAVARTWAGVLGGGGFGPDDRFFEVGGDSLKLLQVAAALRRELPGHDVTVQDLFACQTVRTLSGRLSARVPR</sequence>
<dbReference type="InterPro" id="IPR006162">
    <property type="entry name" value="Ppantetheine_attach_site"/>
</dbReference>
<dbReference type="GO" id="GO:0009366">
    <property type="term" value="C:enterobactin synthetase complex"/>
    <property type="evidence" value="ECO:0007669"/>
    <property type="project" value="TreeGrafter"/>
</dbReference>
<dbReference type="PANTHER" id="PTHR45527:SF1">
    <property type="entry name" value="FATTY ACID SYNTHASE"/>
    <property type="match status" value="1"/>
</dbReference>
<feature type="region of interest" description="Disordered" evidence="4">
    <location>
        <begin position="310"/>
        <end position="330"/>
    </location>
</feature>
<comment type="cofactor">
    <cofactor evidence="1">
        <name>pantetheine 4'-phosphate</name>
        <dbReference type="ChEBI" id="CHEBI:47942"/>
    </cofactor>
</comment>
<evidence type="ECO:0000313" key="6">
    <source>
        <dbReference type="EMBL" id="GIE99776.1"/>
    </source>
</evidence>
<comment type="caution">
    <text evidence="6">The sequence shown here is derived from an EMBL/GenBank/DDBJ whole genome shotgun (WGS) entry which is preliminary data.</text>
</comment>
<keyword evidence="2" id="KW-0596">Phosphopantetheine</keyword>
<dbReference type="GO" id="GO:0005829">
    <property type="term" value="C:cytosol"/>
    <property type="evidence" value="ECO:0007669"/>
    <property type="project" value="TreeGrafter"/>
</dbReference>
<dbReference type="Pfam" id="PF00550">
    <property type="entry name" value="PP-binding"/>
    <property type="match status" value="2"/>
</dbReference>
<dbReference type="Proteomes" id="UP000636960">
    <property type="component" value="Unassembled WGS sequence"/>
</dbReference>
<dbReference type="GO" id="GO:0031177">
    <property type="term" value="F:phosphopantetheine binding"/>
    <property type="evidence" value="ECO:0007669"/>
    <property type="project" value="InterPro"/>
</dbReference>
<dbReference type="PANTHER" id="PTHR45527">
    <property type="entry name" value="NONRIBOSOMAL PEPTIDE SYNTHETASE"/>
    <property type="match status" value="1"/>
</dbReference>
<dbReference type="Gene3D" id="3.30.300.30">
    <property type="match status" value="1"/>
</dbReference>
<dbReference type="EMBL" id="BOMV01000077">
    <property type="protein sequence ID" value="GIE99776.1"/>
    <property type="molecule type" value="Genomic_DNA"/>
</dbReference>
<dbReference type="Gene3D" id="3.30.559.30">
    <property type="entry name" value="Nonribosomal peptide synthetase, condensation domain"/>
    <property type="match status" value="1"/>
</dbReference>
<dbReference type="PROSITE" id="PS00012">
    <property type="entry name" value="PHOSPHOPANTETHEINE"/>
    <property type="match status" value="1"/>
</dbReference>
<name>A0A919KAP5_9ACTN</name>
<dbReference type="InterPro" id="IPR000873">
    <property type="entry name" value="AMP-dep_synth/lig_dom"/>
</dbReference>
<dbReference type="SUPFAM" id="SSF56801">
    <property type="entry name" value="Acetyl-CoA synthetase-like"/>
    <property type="match status" value="1"/>
</dbReference>
<evidence type="ECO:0000313" key="7">
    <source>
        <dbReference type="Proteomes" id="UP000636960"/>
    </source>
</evidence>
<dbReference type="GO" id="GO:0047527">
    <property type="term" value="F:2,3-dihydroxybenzoate-serine ligase activity"/>
    <property type="evidence" value="ECO:0007669"/>
    <property type="project" value="TreeGrafter"/>
</dbReference>
<dbReference type="GO" id="GO:0043041">
    <property type="term" value="P:amino acid activation for nonribosomal peptide biosynthetic process"/>
    <property type="evidence" value="ECO:0007669"/>
    <property type="project" value="TreeGrafter"/>
</dbReference>
<dbReference type="SUPFAM" id="SSF47336">
    <property type="entry name" value="ACP-like"/>
    <property type="match status" value="2"/>
</dbReference>
<dbReference type="SUPFAM" id="SSF52777">
    <property type="entry name" value="CoA-dependent acyltransferases"/>
    <property type="match status" value="2"/>
</dbReference>
<gene>
    <name evidence="6" type="ORF">Ari01nite_72410</name>
</gene>
<dbReference type="InterPro" id="IPR009081">
    <property type="entry name" value="PP-bd_ACP"/>
</dbReference>
<keyword evidence="7" id="KW-1185">Reference proteome</keyword>
<dbReference type="PROSITE" id="PS50075">
    <property type="entry name" value="CARRIER"/>
    <property type="match status" value="1"/>
</dbReference>
<dbReference type="Pfam" id="PF00501">
    <property type="entry name" value="AMP-binding"/>
    <property type="match status" value="1"/>
</dbReference>
<evidence type="ECO:0000259" key="5">
    <source>
        <dbReference type="PROSITE" id="PS50075"/>
    </source>
</evidence>
<dbReference type="InterPro" id="IPR010071">
    <property type="entry name" value="AA_adenyl_dom"/>
</dbReference>
<dbReference type="SMART" id="SM00823">
    <property type="entry name" value="PKS_PP"/>
    <property type="match status" value="2"/>
</dbReference>
<dbReference type="InterPro" id="IPR020845">
    <property type="entry name" value="AMP-binding_CS"/>
</dbReference>
<organism evidence="6 7">
    <name type="scientific">Paractinoplanes rishiriensis</name>
    <dbReference type="NCBI Taxonomy" id="1050105"/>
    <lineage>
        <taxon>Bacteria</taxon>
        <taxon>Bacillati</taxon>
        <taxon>Actinomycetota</taxon>
        <taxon>Actinomycetes</taxon>
        <taxon>Micromonosporales</taxon>
        <taxon>Micromonosporaceae</taxon>
        <taxon>Paractinoplanes</taxon>
    </lineage>
</organism>
<dbReference type="InterPro" id="IPR036736">
    <property type="entry name" value="ACP-like_sf"/>
</dbReference>
<dbReference type="Pfam" id="PF13193">
    <property type="entry name" value="AMP-binding_C"/>
    <property type="match status" value="1"/>
</dbReference>
<dbReference type="InterPro" id="IPR020806">
    <property type="entry name" value="PKS_PP-bd"/>
</dbReference>
<dbReference type="NCBIfam" id="TIGR01733">
    <property type="entry name" value="AA-adenyl-dom"/>
    <property type="match status" value="1"/>
</dbReference>
<accession>A0A919KAP5</accession>
<reference evidence="6" key="1">
    <citation type="submission" date="2021-01" db="EMBL/GenBank/DDBJ databases">
        <title>Whole genome shotgun sequence of Actinoplanes rishiriensis NBRC 108556.</title>
        <authorList>
            <person name="Komaki H."/>
            <person name="Tamura T."/>
        </authorList>
    </citation>
    <scope>NUCLEOTIDE SEQUENCE</scope>
    <source>
        <strain evidence="6">NBRC 108556</strain>
    </source>
</reference>
<dbReference type="InterPro" id="IPR001242">
    <property type="entry name" value="Condensation_dom"/>
</dbReference>
<dbReference type="InterPro" id="IPR045851">
    <property type="entry name" value="AMP-bd_C_sf"/>
</dbReference>
<dbReference type="Gene3D" id="3.30.559.10">
    <property type="entry name" value="Chloramphenicol acetyltransferase-like domain"/>
    <property type="match status" value="1"/>
</dbReference>
<feature type="domain" description="Carrier" evidence="5">
    <location>
        <begin position="1054"/>
        <end position="1130"/>
    </location>
</feature>
<dbReference type="GO" id="GO:0009239">
    <property type="term" value="P:enterobactin biosynthetic process"/>
    <property type="evidence" value="ECO:0007669"/>
    <property type="project" value="TreeGrafter"/>
</dbReference>
<dbReference type="InterPro" id="IPR023213">
    <property type="entry name" value="CAT-like_dom_sf"/>
</dbReference>
<evidence type="ECO:0000256" key="2">
    <source>
        <dbReference type="ARBA" id="ARBA00022450"/>
    </source>
</evidence>
<dbReference type="AlphaFoldDB" id="A0A919KAP5"/>
<evidence type="ECO:0000256" key="4">
    <source>
        <dbReference type="SAM" id="MobiDB-lite"/>
    </source>
</evidence>
<protein>
    <recommendedName>
        <fullName evidence="5">Carrier domain-containing protein</fullName>
    </recommendedName>
</protein>
<dbReference type="Pfam" id="PF00668">
    <property type="entry name" value="Condensation"/>
    <property type="match status" value="1"/>
</dbReference>
<dbReference type="Gene3D" id="1.10.1200.10">
    <property type="entry name" value="ACP-like"/>
    <property type="match status" value="2"/>
</dbReference>
<dbReference type="InterPro" id="IPR025110">
    <property type="entry name" value="AMP-bd_C"/>
</dbReference>
<dbReference type="PROSITE" id="PS00455">
    <property type="entry name" value="AMP_BINDING"/>
    <property type="match status" value="1"/>
</dbReference>
<evidence type="ECO:0000256" key="1">
    <source>
        <dbReference type="ARBA" id="ARBA00001957"/>
    </source>
</evidence>
<dbReference type="Gene3D" id="3.40.50.980">
    <property type="match status" value="2"/>
</dbReference>
<dbReference type="GO" id="GO:0008610">
    <property type="term" value="P:lipid biosynthetic process"/>
    <property type="evidence" value="ECO:0007669"/>
    <property type="project" value="UniProtKB-ARBA"/>
</dbReference>
<keyword evidence="3" id="KW-0597">Phosphoprotein</keyword>
<proteinExistence type="predicted"/>
<evidence type="ECO:0000256" key="3">
    <source>
        <dbReference type="ARBA" id="ARBA00022553"/>
    </source>
</evidence>